<dbReference type="PANTHER" id="PTHR35788:SF1">
    <property type="entry name" value="EXPORTED PROTEIN"/>
    <property type="match status" value="1"/>
</dbReference>
<evidence type="ECO:0000259" key="2">
    <source>
        <dbReference type="Pfam" id="PF12229"/>
    </source>
</evidence>
<proteinExistence type="predicted"/>
<evidence type="ECO:0000313" key="3">
    <source>
        <dbReference type="EMBL" id="NMB70369.1"/>
    </source>
</evidence>
<accession>A0A7X9HGX8</accession>
<sequence>MHQLRQRITETVNKVISNYKTAILAVYALLFIGAVYHIYYSHRIIPGVYVGKVNVGGLNYTQAKDKLINFESGITKTLVIVRGDKKYEITADDIAFNYNWDAAVTRAFEVGRTGNFYVDNKDKVAGLIKKITLPAFYEYEDGLLSNKLASIKGEVNIDTKDATFALVDGKITVIKESAGTKVDGDKLFDDVMYAFNNLDYKEIKLSVIDEMPKVLSEELIPLVTEVEKVIYNPLVITKDKKQWKLTKNQLMELIKPKRNEKGKIILSLNKESYKILMDSISYEVGELPRGKVTQEKDGKVVSFELIQGGKQIDSNVFDERFKDALFQVKPTVELAMIDTSSEEDINKYGIYSLLGEGISKYTGSGAARVKNLNLAAQRTSGVLVPPGAIYSFNKAIGEVSGATGYDAGYIILGGRTVLGEGGGVCQTSTTLFRAVLNAGLPIVTRYPHAYRVVYYEIDKPVGFDAAVFQPSLDFQFRNDTPNYILIQAFPVLEESKLSFKIYGTPDGRSVEITEPVVTNQVAPPAPSYQDDPTLAKGVVRQVDFPAWGANVSFNRTVKRGEEVLYNDTFKSRYQAWRAVYLVGTKEK</sequence>
<evidence type="ECO:0000256" key="1">
    <source>
        <dbReference type="SAM" id="Phobius"/>
    </source>
</evidence>
<dbReference type="Pfam" id="PF04294">
    <property type="entry name" value="VanW"/>
    <property type="match status" value="1"/>
</dbReference>
<feature type="transmembrane region" description="Helical" evidence="1">
    <location>
        <begin position="21"/>
        <end position="40"/>
    </location>
</feature>
<dbReference type="PANTHER" id="PTHR35788">
    <property type="entry name" value="EXPORTED PROTEIN-RELATED"/>
    <property type="match status" value="1"/>
</dbReference>
<keyword evidence="1" id="KW-0472">Membrane</keyword>
<keyword evidence="1" id="KW-1133">Transmembrane helix</keyword>
<dbReference type="InterPro" id="IPR022029">
    <property type="entry name" value="YoaR-like_PG-bd"/>
</dbReference>
<dbReference type="InterPro" id="IPR052913">
    <property type="entry name" value="Glycopeptide_resist_protein"/>
</dbReference>
<gene>
    <name evidence="3" type="ORF">GYA27_04175</name>
</gene>
<evidence type="ECO:0000313" key="4">
    <source>
        <dbReference type="Proteomes" id="UP000526033"/>
    </source>
</evidence>
<organism evidence="3 4">
    <name type="scientific">candidate division WWE3 bacterium</name>
    <dbReference type="NCBI Taxonomy" id="2053526"/>
    <lineage>
        <taxon>Bacteria</taxon>
        <taxon>Katanobacteria</taxon>
    </lineage>
</organism>
<protein>
    <recommendedName>
        <fullName evidence="2">YoaR-like putative peptidoglycan binding domain-containing protein</fullName>
    </recommendedName>
</protein>
<name>A0A7X9HGX8_UNCKA</name>
<dbReference type="Proteomes" id="UP000526033">
    <property type="component" value="Unassembled WGS sequence"/>
</dbReference>
<comment type="caution">
    <text evidence="3">The sequence shown here is derived from an EMBL/GenBank/DDBJ whole genome shotgun (WGS) entry which is preliminary data.</text>
</comment>
<feature type="domain" description="YoaR-like putative peptidoglycan binding" evidence="2">
    <location>
        <begin position="87"/>
        <end position="199"/>
    </location>
</feature>
<dbReference type="Pfam" id="PF12229">
    <property type="entry name" value="PG_binding_4"/>
    <property type="match status" value="1"/>
</dbReference>
<dbReference type="InterPro" id="IPR007391">
    <property type="entry name" value="Vancomycin_resist_VanW"/>
</dbReference>
<dbReference type="EMBL" id="JAAZNL010000051">
    <property type="protein sequence ID" value="NMB70369.1"/>
    <property type="molecule type" value="Genomic_DNA"/>
</dbReference>
<reference evidence="3 4" key="1">
    <citation type="journal article" date="2020" name="Biotechnol. Biofuels">
        <title>New insights from the biogas microbiome by comprehensive genome-resolved metagenomics of nearly 1600 species originating from multiple anaerobic digesters.</title>
        <authorList>
            <person name="Campanaro S."/>
            <person name="Treu L."/>
            <person name="Rodriguez-R L.M."/>
            <person name="Kovalovszki A."/>
            <person name="Ziels R.M."/>
            <person name="Maus I."/>
            <person name="Zhu X."/>
            <person name="Kougias P.G."/>
            <person name="Basile A."/>
            <person name="Luo G."/>
            <person name="Schluter A."/>
            <person name="Konstantinidis K.T."/>
            <person name="Angelidaki I."/>
        </authorList>
    </citation>
    <scope>NUCLEOTIDE SEQUENCE [LARGE SCALE GENOMIC DNA]</scope>
    <source>
        <strain evidence="3">AS27yjCOA_165</strain>
    </source>
</reference>
<keyword evidence="1" id="KW-0812">Transmembrane</keyword>
<dbReference type="AlphaFoldDB" id="A0A7X9HGX8"/>